<accession>A0ABZ0WAX2</accession>
<dbReference type="RefSeq" id="WP_245957790.1">
    <property type="nucleotide sequence ID" value="NZ_CP139960.1"/>
</dbReference>
<dbReference type="InterPro" id="IPR015018">
    <property type="entry name" value="DUF1905"/>
</dbReference>
<dbReference type="Pfam" id="PF13376">
    <property type="entry name" value="OmdA"/>
    <property type="match status" value="1"/>
</dbReference>
<name>A0ABZ0WAX2_9BACT</name>
<sequence length="176" mass="19654">MQIGMGPDSIHFTTALQKFAENGDKTGWTYIEIPAELAKQLKADSRKAFRVKGHLDQYPISGVTLLPAGGGNYIMAINATMRKGIAKRQGAMVTASLELDEKKYELNTDLVACLDDDPSAKAFFETLAPSHQNYFSKWIDEAKTDATRTKRIAQAIFGLTNKMDYGQMIRYHRDKS</sequence>
<dbReference type="Proteomes" id="UP001325680">
    <property type="component" value="Chromosome"/>
</dbReference>
<proteinExistence type="predicted"/>
<dbReference type="EMBL" id="CP139960">
    <property type="protein sequence ID" value="WQD40460.1"/>
    <property type="molecule type" value="Genomic_DNA"/>
</dbReference>
<dbReference type="Gene3D" id="2.40.30.100">
    <property type="entry name" value="AF2212/PG0164-like"/>
    <property type="match status" value="1"/>
</dbReference>
<evidence type="ECO:0000313" key="2">
    <source>
        <dbReference type="Proteomes" id="UP001325680"/>
    </source>
</evidence>
<protein>
    <submittedName>
        <fullName evidence="1">YdeI/OmpD-associated family protein</fullName>
    </submittedName>
</protein>
<gene>
    <name evidence="1" type="ORF">U0035_09905</name>
</gene>
<dbReference type="SUPFAM" id="SSF141694">
    <property type="entry name" value="AF2212/PG0164-like"/>
    <property type="match status" value="1"/>
</dbReference>
<dbReference type="InterPro" id="IPR037079">
    <property type="entry name" value="AF2212/PG0164-like_sf"/>
</dbReference>
<organism evidence="1 2">
    <name type="scientific">Niabella yanshanensis</name>
    <dbReference type="NCBI Taxonomy" id="577386"/>
    <lineage>
        <taxon>Bacteria</taxon>
        <taxon>Pseudomonadati</taxon>
        <taxon>Bacteroidota</taxon>
        <taxon>Chitinophagia</taxon>
        <taxon>Chitinophagales</taxon>
        <taxon>Chitinophagaceae</taxon>
        <taxon>Niabella</taxon>
    </lineage>
</organism>
<keyword evidence="2" id="KW-1185">Reference proteome</keyword>
<dbReference type="Pfam" id="PF08922">
    <property type="entry name" value="DUF1905"/>
    <property type="match status" value="1"/>
</dbReference>
<evidence type="ECO:0000313" key="1">
    <source>
        <dbReference type="EMBL" id="WQD40460.1"/>
    </source>
</evidence>
<reference evidence="1 2" key="1">
    <citation type="submission" date="2023-12" db="EMBL/GenBank/DDBJ databases">
        <title>Genome sequencing and assembly of bacterial species from a model synthetic community.</title>
        <authorList>
            <person name="Hogle S.L."/>
        </authorList>
    </citation>
    <scope>NUCLEOTIDE SEQUENCE [LARGE SCALE GENOMIC DNA]</scope>
    <source>
        <strain evidence="1 2">HAMBI_3031</strain>
    </source>
</reference>